<feature type="signal peptide" evidence="2">
    <location>
        <begin position="1"/>
        <end position="18"/>
    </location>
</feature>
<keyword evidence="2" id="KW-0732">Signal</keyword>
<feature type="compositionally biased region" description="Basic and acidic residues" evidence="1">
    <location>
        <begin position="65"/>
        <end position="80"/>
    </location>
</feature>
<protein>
    <submittedName>
        <fullName evidence="3">Putative secreted protein</fullName>
    </submittedName>
</protein>
<proteinExistence type="evidence at transcript level"/>
<evidence type="ECO:0000256" key="1">
    <source>
        <dbReference type="SAM" id="MobiDB-lite"/>
    </source>
</evidence>
<name>A0A023G234_AMBTT</name>
<feature type="region of interest" description="Disordered" evidence="1">
    <location>
        <begin position="51"/>
        <end position="117"/>
    </location>
</feature>
<sequence>MLTLRFVLFTLALSSWLTWPPRKEDRKRRIRIYGQVHWKLIPILIQQHNLDQKRADDGAPVPIARSDRSSSEGSNDEEKAKRIKGRRQKQKGGKKHGKRVKNLNKTLEHGRLRACPK</sequence>
<dbReference type="EMBL" id="GBBM01007701">
    <property type="protein sequence ID" value="JAC27717.1"/>
    <property type="molecule type" value="mRNA"/>
</dbReference>
<organism evidence="3">
    <name type="scientific">Amblyomma triste</name>
    <name type="common">Neotropical tick</name>
    <dbReference type="NCBI Taxonomy" id="251400"/>
    <lineage>
        <taxon>Eukaryota</taxon>
        <taxon>Metazoa</taxon>
        <taxon>Ecdysozoa</taxon>
        <taxon>Arthropoda</taxon>
        <taxon>Chelicerata</taxon>
        <taxon>Arachnida</taxon>
        <taxon>Acari</taxon>
        <taxon>Parasitiformes</taxon>
        <taxon>Ixodida</taxon>
        <taxon>Ixodoidea</taxon>
        <taxon>Ixodidae</taxon>
        <taxon>Amblyomminae</taxon>
        <taxon>Amblyomma</taxon>
    </lineage>
</organism>
<reference evidence="3" key="1">
    <citation type="submission" date="2014-03" db="EMBL/GenBank/DDBJ databases">
        <title>The sialotranscriptome of Amblyomma triste, Amblyomma parvum and Amblyomma cajennense ticks, uncovered by 454-based RNA-seq.</title>
        <authorList>
            <person name="Garcia G.R."/>
            <person name="Gardinassi L.G."/>
            <person name="Ribeiro J.M."/>
            <person name="Anatriello E."/>
            <person name="Ferreira B.R."/>
            <person name="Moreira H.N."/>
            <person name="Mafra C."/>
            <person name="Olegario M.M."/>
            <person name="Szabo P.J."/>
            <person name="Miranda-Santos I.K."/>
            <person name="Maruyama S.R."/>
        </authorList>
    </citation>
    <scope>NUCLEOTIDE SEQUENCE</scope>
    <source>
        <strain evidence="3">Mato Grasso do Sul</strain>
        <tissue evidence="3">Salivary glands</tissue>
    </source>
</reference>
<accession>A0A023G234</accession>
<feature type="chain" id="PRO_5001521535" evidence="2">
    <location>
        <begin position="19"/>
        <end position="117"/>
    </location>
</feature>
<dbReference type="AlphaFoldDB" id="A0A023G234"/>
<evidence type="ECO:0000256" key="2">
    <source>
        <dbReference type="SAM" id="SignalP"/>
    </source>
</evidence>
<evidence type="ECO:0000313" key="3">
    <source>
        <dbReference type="EMBL" id="JAC27717.1"/>
    </source>
</evidence>
<feature type="compositionally biased region" description="Basic residues" evidence="1">
    <location>
        <begin position="81"/>
        <end position="102"/>
    </location>
</feature>